<accession>A0ABQ1GSZ6</accession>
<evidence type="ECO:0000259" key="1">
    <source>
        <dbReference type="Pfam" id="PF08937"/>
    </source>
</evidence>
<dbReference type="RefSeq" id="WP_094095296.1">
    <property type="nucleotide sequence ID" value="NZ_BMHF01000020.1"/>
</dbReference>
<feature type="domain" description="Thoeris protein ThsB TIR-like" evidence="1">
    <location>
        <begin position="6"/>
        <end position="104"/>
    </location>
</feature>
<evidence type="ECO:0000313" key="3">
    <source>
        <dbReference type="Proteomes" id="UP000609323"/>
    </source>
</evidence>
<dbReference type="InterPro" id="IPR015032">
    <property type="entry name" value="ThsB__TIR-like_domain"/>
</dbReference>
<dbReference type="Proteomes" id="UP000609323">
    <property type="component" value="Unassembled WGS sequence"/>
</dbReference>
<protein>
    <recommendedName>
        <fullName evidence="1">Thoeris protein ThsB TIR-like domain-containing protein</fullName>
    </recommendedName>
</protein>
<dbReference type="InterPro" id="IPR035897">
    <property type="entry name" value="Toll_tir_struct_dom_sf"/>
</dbReference>
<dbReference type="SUPFAM" id="SSF52200">
    <property type="entry name" value="Toll/Interleukin receptor TIR domain"/>
    <property type="match status" value="1"/>
</dbReference>
<evidence type="ECO:0000313" key="2">
    <source>
        <dbReference type="EMBL" id="GGA49795.1"/>
    </source>
</evidence>
<name>A0ABQ1GSZ6_9BACL</name>
<comment type="caution">
    <text evidence="2">The sequence shown here is derived from an EMBL/GenBank/DDBJ whole genome shotgun (WGS) entry which is preliminary data.</text>
</comment>
<reference evidence="3" key="1">
    <citation type="journal article" date="2019" name="Int. J. Syst. Evol. Microbiol.">
        <title>The Global Catalogue of Microorganisms (GCM) 10K type strain sequencing project: providing services to taxonomists for standard genome sequencing and annotation.</title>
        <authorList>
            <consortium name="The Broad Institute Genomics Platform"/>
            <consortium name="The Broad Institute Genome Sequencing Center for Infectious Disease"/>
            <person name="Wu L."/>
            <person name="Ma J."/>
        </authorList>
    </citation>
    <scope>NUCLEOTIDE SEQUENCE [LARGE SCALE GENOMIC DNA]</scope>
    <source>
        <strain evidence="3">CGMCC 1.15044</strain>
    </source>
</reference>
<dbReference type="EMBL" id="BMHF01000020">
    <property type="protein sequence ID" value="GGA49795.1"/>
    <property type="molecule type" value="Genomic_DNA"/>
</dbReference>
<organism evidence="2 3">
    <name type="scientific">Paenibacillus physcomitrellae</name>
    <dbReference type="NCBI Taxonomy" id="1619311"/>
    <lineage>
        <taxon>Bacteria</taxon>
        <taxon>Bacillati</taxon>
        <taxon>Bacillota</taxon>
        <taxon>Bacilli</taxon>
        <taxon>Bacillales</taxon>
        <taxon>Paenibacillaceae</taxon>
        <taxon>Paenibacillus</taxon>
    </lineage>
</organism>
<gene>
    <name evidence="2" type="ORF">GCM10010917_38850</name>
</gene>
<dbReference type="Gene3D" id="3.40.50.10140">
    <property type="entry name" value="Toll/interleukin-1 receptor homology (TIR) domain"/>
    <property type="match status" value="1"/>
</dbReference>
<keyword evidence="3" id="KW-1185">Reference proteome</keyword>
<dbReference type="Pfam" id="PF08937">
    <property type="entry name" value="ThsB_TIR"/>
    <property type="match status" value="1"/>
</dbReference>
<sequence length="214" mass="24769">MARKTFISYKYSEAQHTRDRIIKALGADARYYQGETSTSPNLTDRKTETIKNHLKSMIFDTSVTIVVISPNMKQSNWIDWEIEYSLKEITREDRTSRSNGIVGVIQKDYYFGGYGWILSSVTNSDGCKSRSIDESKLYEIIIKNRTNQKDPVYVCPNCQSVDSLNGSYISLVTEDDFVASPDTYIENAYEKSKRINDFEITKTIKTQQNWWSPW</sequence>
<proteinExistence type="predicted"/>